<accession>A0A866VSK3</accession>
<feature type="transmembrane region" description="Helical" evidence="1">
    <location>
        <begin position="129"/>
        <end position="148"/>
    </location>
</feature>
<dbReference type="EMBL" id="MN373268">
    <property type="protein sequence ID" value="QOE74368.1"/>
    <property type="molecule type" value="Genomic_DNA"/>
</dbReference>
<sequence>MLSGRQWACRNLEALRAIADEERNPAPHPWVNIVLMDQLYGGHYITLLISALAVLLMLCCAIYMVLQHYRRPCGPGPCAPRELFLDPIAASVFACSAIAVIRDKLRAHCEASKYRLADVFLEDYCRQCFAVAAFAMCAYALYNAVRIFKPDFHCRRYERLVRAMSRKVLFLMTAFAHGLDLDGLSAEIKNELLVKAAMLYFMFYFAIVVYVSESVHAVCARYISRSWKKVAVLGAFVALHNYYWKLNNGIALNNNVYVFSLAVCLLTQQLMMY</sequence>
<reference evidence="2" key="2">
    <citation type="journal article" date="2013" name="Genome Announc.">
        <title>Complete Genome Sequence of Elephant Endotheliotropic Herpesvirus 1A.</title>
        <authorList>
            <person name="Ling P.D."/>
            <person name="Reid J.G."/>
            <person name="Qin X."/>
            <person name="Muzny D.M."/>
            <person name="Gibbs R."/>
            <person name="Petrosino J."/>
            <person name="Peng R."/>
            <person name="Zong J.C."/>
            <person name="Heaggans S.Y."/>
            <person name="Hayward G.S."/>
        </authorList>
    </citation>
    <scope>NUCLEOTIDE SEQUENCE</scope>
    <source>
        <strain evidence="2">Nyah NAP97</strain>
    </source>
</reference>
<dbReference type="GeneID" id="80541485"/>
<reference evidence="2" key="4">
    <citation type="journal article" date="2016" name="ILAR J">
        <title>Review of Elephant Endotheliotropic Herpesviruses and Acute Hemorrhagic Disease.</title>
        <authorList>
            <person name="Long S.Y."/>
            <person name="Latimer E.M."/>
            <person name="Hayward G.S."/>
        </authorList>
    </citation>
    <scope>NUCLEOTIDE SEQUENCE</scope>
    <source>
        <strain evidence="2">Nyah NAP97</strain>
    </source>
</reference>
<reference evidence="2" key="1">
    <citation type="journal article" date="2009" name="Vet. Pathol.">
        <title>Clinico-pathologic features of fatal disease attributed to new variants of endotheliotropic herpesviruses in two Asian elephants (Elephas maximus).</title>
        <authorList>
            <person name="Garner M.M."/>
            <person name="Helmick K."/>
            <person name="Ochsenreiter J."/>
            <person name="Richman L.K."/>
            <person name="Latimer E."/>
            <person name="Wise A.G."/>
            <person name="Maes R.K."/>
            <person name="Kiupel M."/>
            <person name="Nordhausen R.W."/>
            <person name="Zong J.C."/>
            <person name="Hayward G.S."/>
        </authorList>
    </citation>
    <scope>NUCLEOTIDE SEQUENCE</scope>
    <source>
        <strain evidence="2">Nyah NAP97</strain>
    </source>
</reference>
<dbReference type="Proteomes" id="UP001162024">
    <property type="component" value="Segment"/>
</dbReference>
<keyword evidence="1" id="KW-0812">Transmembrane</keyword>
<keyword evidence="3" id="KW-1185">Reference proteome</keyword>
<reference evidence="2" key="7">
    <citation type="submission" date="2019-08" db="EMBL/GenBank/DDBJ databases">
        <title>Complete Genome Assembly and Annotation of EEHV3A the First Example of a GC-Branch African Elephant Endotheliotrophic Herpesvirus Associated with Lethal Hemorrhagic Disease.</title>
        <authorList>
            <person name="Tan J."/>
            <person name="Ling P.D."/>
            <person name="Worley K."/>
            <person name="Proudfoot J."/>
            <person name="Bowman M."/>
            <person name="Qin X."/>
            <person name="Latimer E.M."/>
            <person name="Holder K."/>
            <person name="Fayette M."/>
            <person name="Nodolf S."/>
            <person name="Heaggans S.Y."/>
            <person name="Zong J.-C."/>
            <person name="Pearson V.R."/>
            <person name="Hayward G.S."/>
        </authorList>
    </citation>
    <scope>NUCLEOTIDE SEQUENCE</scope>
    <source>
        <strain evidence="2">Nyah NAP97</strain>
    </source>
</reference>
<evidence type="ECO:0000256" key="1">
    <source>
        <dbReference type="SAM" id="Phobius"/>
    </source>
</evidence>
<reference evidence="2" key="3">
    <citation type="journal article" date="2014" name="J. Virol.">
        <title>Comparative genome analysis of four elephant endotheliotropic herpesviruses, EEHV3, EEHV4, EEHV5, and EEHV6, from cases of hemorrhagic disease or viremia.</title>
        <authorList>
            <person name="Zong JC"/>
            <person name="Latimer EM"/>
            <person name="Long SY"/>
            <person name="Richman LK"/>
            <person name="Heaggans SY"/>
            <person name="Hayward GS."/>
        </authorList>
    </citation>
    <scope>NUCLEOTIDE SEQUENCE</scope>
    <source>
        <strain evidence="2">Nyah NAP97</strain>
    </source>
</reference>
<keyword evidence="1" id="KW-0472">Membrane</keyword>
<name>A0A866VSK3_9BETA</name>
<feature type="transmembrane region" description="Helical" evidence="1">
    <location>
        <begin position="44"/>
        <end position="63"/>
    </location>
</feature>
<reference evidence="2" key="6">
    <citation type="journal article" date="2016" name="MSphere">
        <title>Comparison of the Gene Coding Contents and Other Unusual Features of the GC-Rich and AT-Rich Branch Probosciviruses.</title>
        <authorList>
            <person name="Ling P.D."/>
            <person name="Long S.Y."/>
            <person name="Zong J.C."/>
            <person name="Heaggans S.Y."/>
            <person name="Qin X."/>
            <person name="Hayward G.S."/>
        </authorList>
    </citation>
    <scope>NUCLEOTIDE SEQUENCE</scope>
    <source>
        <strain evidence="2">Nyah NAP97</strain>
    </source>
</reference>
<feature type="transmembrane region" description="Helical" evidence="1">
    <location>
        <begin position="168"/>
        <end position="186"/>
    </location>
</feature>
<feature type="transmembrane region" description="Helical" evidence="1">
    <location>
        <begin position="256"/>
        <end position="272"/>
    </location>
</feature>
<feature type="transmembrane region" description="Helical" evidence="1">
    <location>
        <begin position="192"/>
        <end position="215"/>
    </location>
</feature>
<dbReference type="KEGG" id="vg:80541485"/>
<dbReference type="RefSeq" id="YP_010802701.1">
    <property type="nucleotide sequence ID" value="NC_077039.1"/>
</dbReference>
<organism evidence="2 3">
    <name type="scientific">Elephant endotheliotropic herpesvirus 3A</name>
    <dbReference type="NCBI Taxonomy" id="1329409"/>
    <lineage>
        <taxon>Viruses</taxon>
        <taxon>Duplodnaviria</taxon>
        <taxon>Heunggongvirae</taxon>
        <taxon>Peploviricota</taxon>
        <taxon>Herviviricetes</taxon>
        <taxon>Herpesvirales</taxon>
        <taxon>Orthoherpesviridae</taxon>
        <taxon>Betaherpesvirinae</taxon>
        <taxon>Proboscivirus</taxon>
        <taxon>Elephant endotheliotropic herpesvirus 3</taxon>
    </lineage>
</organism>
<gene>
    <name evidence="2" type="primary">E6</name>
</gene>
<evidence type="ECO:0000313" key="2">
    <source>
        <dbReference type="EMBL" id="QOE74368.1"/>
    </source>
</evidence>
<protein>
    <submittedName>
        <fullName evidence="2">Protein E6</fullName>
    </submittedName>
</protein>
<keyword evidence="1" id="KW-1133">Transmembrane helix</keyword>
<evidence type="ECO:0000313" key="3">
    <source>
        <dbReference type="Proteomes" id="UP001162024"/>
    </source>
</evidence>
<proteinExistence type="predicted"/>
<reference evidence="2" key="5">
    <citation type="journal article" date="2016" name="MSphere">
        <title>Complete Genome Sequence of Elephant Endotheliotropic Herpesvirus 4, the First Example of a GC-Rich Branch Proboscivirus.</title>
        <authorList>
            <person name="Ling P.D."/>
            <person name="Long S.Y."/>
            <person name="Fuery A."/>
            <person name="Peng R.S."/>
            <person name="Heaggans S.Y."/>
            <person name="Qin X."/>
            <person name="Worley K.C."/>
            <person name="Dugan S."/>
            <person name="Hayward G.S."/>
        </authorList>
    </citation>
    <scope>NUCLEOTIDE SEQUENCE</scope>
    <source>
        <strain evidence="2">Nyah NAP97</strain>
    </source>
</reference>